<evidence type="ECO:0000256" key="5">
    <source>
        <dbReference type="ARBA" id="ARBA00023136"/>
    </source>
</evidence>
<keyword evidence="6" id="KW-0444">Lipid biosynthesis</keyword>
<name>A0A8B9N2S9_9AVES</name>
<dbReference type="EC" id="1.3.1.70" evidence="6"/>
<accession>A0A8B9N2S9</accession>
<evidence type="ECO:0000313" key="7">
    <source>
        <dbReference type="Ensembl" id="ENSANIP00000016287.1"/>
    </source>
</evidence>
<dbReference type="AlphaFoldDB" id="A0A8B9N2S9"/>
<dbReference type="GO" id="GO:0050613">
    <property type="term" value="F:Delta14-sterol reductase activity"/>
    <property type="evidence" value="ECO:0007669"/>
    <property type="project" value="UniProtKB-UniRule"/>
</dbReference>
<protein>
    <recommendedName>
        <fullName evidence="6">Delta(14)-sterol reductase TM7SF2</fullName>
        <shortName evidence="6">Delta-14-SR</shortName>
        <ecNumber evidence="6">1.3.1.70</ecNumber>
    </recommendedName>
    <alternativeName>
        <fullName evidence="6">3-beta-hydroxysterol Delta (14)-reductase</fullName>
    </alternativeName>
    <alternativeName>
        <fullName evidence="6">C-14 sterol reductase</fullName>
    </alternativeName>
    <alternativeName>
        <fullName evidence="6">Sterol C14-reductase</fullName>
    </alternativeName>
    <alternativeName>
        <fullName evidence="6">Transmembrane 7 superfamily member 2</fullName>
    </alternativeName>
</protein>
<evidence type="ECO:0000256" key="2">
    <source>
        <dbReference type="ARBA" id="ARBA00005402"/>
    </source>
</evidence>
<dbReference type="Proteomes" id="UP000694541">
    <property type="component" value="Unplaced"/>
</dbReference>
<evidence type="ECO:0000256" key="1">
    <source>
        <dbReference type="ARBA" id="ARBA00004141"/>
    </source>
</evidence>
<feature type="transmembrane region" description="Helical" evidence="6">
    <location>
        <begin position="49"/>
        <end position="71"/>
    </location>
</feature>
<keyword evidence="6" id="KW-0256">Endoplasmic reticulum</keyword>
<comment type="subcellular location">
    <subcellularLocation>
        <location evidence="6">Endoplasmic reticulum membrane</location>
        <topology evidence="6">Multi-pass membrane protein</topology>
    </subcellularLocation>
    <subcellularLocation>
        <location evidence="1">Membrane</location>
        <topology evidence="1">Multi-pass membrane protein</topology>
    </subcellularLocation>
    <subcellularLocation>
        <location evidence="6">Microsome membrane</location>
        <topology evidence="6">Multi-pass membrane protein</topology>
    </subcellularLocation>
</comment>
<dbReference type="GO" id="GO:0005637">
    <property type="term" value="C:nuclear inner membrane"/>
    <property type="evidence" value="ECO:0007669"/>
    <property type="project" value="TreeGrafter"/>
</dbReference>
<dbReference type="Gene3D" id="1.20.120.1630">
    <property type="match status" value="1"/>
</dbReference>
<dbReference type="PANTHER" id="PTHR21257:SF52">
    <property type="entry name" value="DELTA(14)-STEROL REDUCTASE TM7SF2"/>
    <property type="match status" value="1"/>
</dbReference>
<dbReference type="InterPro" id="IPR001171">
    <property type="entry name" value="ERG24_DHCR-like"/>
</dbReference>
<dbReference type="Pfam" id="PF01222">
    <property type="entry name" value="ERG4_ERG24"/>
    <property type="match status" value="1"/>
</dbReference>
<dbReference type="GO" id="GO:0005789">
    <property type="term" value="C:endoplasmic reticulum membrane"/>
    <property type="evidence" value="ECO:0007669"/>
    <property type="project" value="UniProtKB-SubCell"/>
</dbReference>
<keyword evidence="6" id="KW-0752">Steroid biosynthesis</keyword>
<dbReference type="PANTHER" id="PTHR21257">
    <property type="entry name" value="DELTA(14)-STEROL REDUCTASE"/>
    <property type="match status" value="1"/>
</dbReference>
<keyword evidence="6" id="KW-0756">Sterol biosynthesis</keyword>
<reference evidence="7" key="2">
    <citation type="submission" date="2025-09" db="UniProtKB">
        <authorList>
            <consortium name="Ensembl"/>
        </authorList>
    </citation>
    <scope>IDENTIFICATION</scope>
</reference>
<keyword evidence="6" id="KW-1207">Sterol metabolism</keyword>
<keyword evidence="5 6" id="KW-0472">Membrane</keyword>
<evidence type="ECO:0000256" key="3">
    <source>
        <dbReference type="ARBA" id="ARBA00022692"/>
    </source>
</evidence>
<organism evidence="7 8">
    <name type="scientific">Accipiter nisus</name>
    <name type="common">Eurasian sparrowhawk</name>
    <dbReference type="NCBI Taxonomy" id="211598"/>
    <lineage>
        <taxon>Eukaryota</taxon>
        <taxon>Metazoa</taxon>
        <taxon>Chordata</taxon>
        <taxon>Craniata</taxon>
        <taxon>Vertebrata</taxon>
        <taxon>Euteleostomi</taxon>
        <taxon>Archelosauria</taxon>
        <taxon>Archosauria</taxon>
        <taxon>Dinosauria</taxon>
        <taxon>Saurischia</taxon>
        <taxon>Theropoda</taxon>
        <taxon>Coelurosauria</taxon>
        <taxon>Aves</taxon>
        <taxon>Neognathae</taxon>
        <taxon>Neoaves</taxon>
        <taxon>Telluraves</taxon>
        <taxon>Accipitrimorphae</taxon>
        <taxon>Accipitriformes</taxon>
        <taxon>Accipitridae</taxon>
        <taxon>Accipitrinae</taxon>
        <taxon>Accipiter</taxon>
    </lineage>
</organism>
<keyword evidence="6" id="KW-0152">Cholesterol biosynthesis</keyword>
<dbReference type="GO" id="GO:0006695">
    <property type="term" value="P:cholesterol biosynthetic process"/>
    <property type="evidence" value="ECO:0007669"/>
    <property type="project" value="UniProtKB-UniRule"/>
</dbReference>
<keyword evidence="4 6" id="KW-1133">Transmembrane helix</keyword>
<evidence type="ECO:0000313" key="8">
    <source>
        <dbReference type="Proteomes" id="UP000694541"/>
    </source>
</evidence>
<comment type="catalytic activity">
    <reaction evidence="6">
        <text>4,4-dimethyl-5alpha-cholesta-8,24-dien-3beta-ol + NADP(+) = 4,4-dimethyl-5alpha-cholesta-8,14,24-trien-3beta-ol + NADPH + H(+)</text>
        <dbReference type="Rhea" id="RHEA:18561"/>
        <dbReference type="ChEBI" id="CHEBI:15378"/>
        <dbReference type="ChEBI" id="CHEBI:17813"/>
        <dbReference type="ChEBI" id="CHEBI:18364"/>
        <dbReference type="ChEBI" id="CHEBI:57783"/>
        <dbReference type="ChEBI" id="CHEBI:58349"/>
        <dbReference type="EC" id="1.3.1.70"/>
    </reaction>
</comment>
<keyword evidence="6" id="KW-0153">Cholesterol metabolism</keyword>
<keyword evidence="8" id="KW-1185">Reference proteome</keyword>
<dbReference type="Ensembl" id="ENSANIT00000016848.1">
    <property type="protein sequence ID" value="ENSANIP00000016287.1"/>
    <property type="gene ID" value="ENSANIG00000011085.1"/>
</dbReference>
<proteinExistence type="inferred from homology"/>
<evidence type="ECO:0000256" key="6">
    <source>
        <dbReference type="RuleBase" id="RU369120"/>
    </source>
</evidence>
<keyword evidence="6" id="KW-0753">Steroid metabolism</keyword>
<comment type="pathway">
    <text evidence="6">Steroid biosynthesis; cholesterol biosynthesis.</text>
</comment>
<evidence type="ECO:0000256" key="4">
    <source>
        <dbReference type="ARBA" id="ARBA00022989"/>
    </source>
</evidence>
<reference evidence="7" key="1">
    <citation type="submission" date="2025-08" db="UniProtKB">
        <authorList>
            <consortium name="Ensembl"/>
        </authorList>
    </citation>
    <scope>IDENTIFICATION</scope>
</reference>
<sequence length="209" mass="22879">MLVLALGEQHRLRGGPSLPLTLVAAAQGLCLLRRLQAVRRTPPRGWGGFLGLLGALAWLPFALPLPLLILLRRPRGLRPGDSVCGVLYAVGFWVSHGASTQRTLFARDPHDPRLAGLPRVPTATGRVLLAGGWWGLVRRPDHLGELLMALGWSLPCGLSPPLALVPVVVGAALREHRASVAERRCRRELGRGWDLLCRRVPHRLLPHIY</sequence>
<comment type="caution">
    <text evidence="6">Lacks conserved residue(s) required for the propagation of feature annotation.</text>
</comment>
<keyword evidence="6" id="KW-0560">Oxidoreductase</keyword>
<keyword evidence="6" id="KW-0443">Lipid metabolism</keyword>
<keyword evidence="3 6" id="KW-0812">Transmembrane</keyword>
<comment type="similarity">
    <text evidence="2 6">Belongs to the ERG4/ERG24 family.</text>
</comment>
<comment type="function">
    <text evidence="6">Catalyzes the reduction of the C14-unsaturated bond of lanosterol, as part of the metabolic pathway leading to cholesterol biosynthesis.</text>
</comment>